<dbReference type="InterPro" id="IPR004821">
    <property type="entry name" value="Cyt_trans-like"/>
</dbReference>
<evidence type="ECO:0000259" key="16">
    <source>
        <dbReference type="SMART" id="SM00904"/>
    </source>
</evidence>
<dbReference type="Pfam" id="PF01687">
    <property type="entry name" value="Flavokinase"/>
    <property type="match status" value="1"/>
</dbReference>
<dbReference type="InterPro" id="IPR014729">
    <property type="entry name" value="Rossmann-like_a/b/a_fold"/>
</dbReference>
<evidence type="ECO:0000256" key="4">
    <source>
        <dbReference type="ARBA" id="ARBA00022630"/>
    </source>
</evidence>
<dbReference type="CDD" id="cd02064">
    <property type="entry name" value="FAD_synthetase_N"/>
    <property type="match status" value="1"/>
</dbReference>
<comment type="function">
    <text evidence="1">Catalyzes the phosphorylation of riboflavin to FMN followed by the adenylation of FMN to FAD.</text>
</comment>
<dbReference type="InterPro" id="IPR023468">
    <property type="entry name" value="Riboflavin_kinase"/>
</dbReference>
<keyword evidence="11 15" id="KW-0067">ATP-binding</keyword>
<evidence type="ECO:0000256" key="1">
    <source>
        <dbReference type="ARBA" id="ARBA00002121"/>
    </source>
</evidence>
<evidence type="ECO:0000256" key="15">
    <source>
        <dbReference type="PIRNR" id="PIRNR004491"/>
    </source>
</evidence>
<keyword evidence="6 15" id="KW-0808">Transferase</keyword>
<dbReference type="InterPro" id="IPR002606">
    <property type="entry name" value="Riboflavin_kinase_bac"/>
</dbReference>
<dbReference type="PANTHER" id="PTHR22749">
    <property type="entry name" value="RIBOFLAVIN KINASE/FMN ADENYLYLTRANSFERASE"/>
    <property type="match status" value="1"/>
</dbReference>
<keyword evidence="5 15" id="KW-0288">FMN</keyword>
<dbReference type="SUPFAM" id="SSF52374">
    <property type="entry name" value="Nucleotidylyl transferase"/>
    <property type="match status" value="1"/>
</dbReference>
<evidence type="ECO:0000256" key="7">
    <source>
        <dbReference type="ARBA" id="ARBA00022695"/>
    </source>
</evidence>
<feature type="domain" description="Riboflavin kinase" evidence="16">
    <location>
        <begin position="183"/>
        <end position="307"/>
    </location>
</feature>
<proteinExistence type="inferred from homology"/>
<dbReference type="PANTHER" id="PTHR22749:SF6">
    <property type="entry name" value="RIBOFLAVIN KINASE"/>
    <property type="match status" value="1"/>
</dbReference>
<dbReference type="Gene3D" id="2.40.30.30">
    <property type="entry name" value="Riboflavin kinase-like"/>
    <property type="match status" value="1"/>
</dbReference>
<dbReference type="InterPro" id="IPR015864">
    <property type="entry name" value="FAD_synthase"/>
</dbReference>
<name>A0ABW8PW76_9GAMM</name>
<evidence type="ECO:0000256" key="10">
    <source>
        <dbReference type="ARBA" id="ARBA00022827"/>
    </source>
</evidence>
<dbReference type="NCBIfam" id="NF004163">
    <property type="entry name" value="PRK05627.1-6"/>
    <property type="match status" value="1"/>
</dbReference>
<dbReference type="SUPFAM" id="SSF82114">
    <property type="entry name" value="Riboflavin kinase-like"/>
    <property type="match status" value="1"/>
</dbReference>
<comment type="catalytic activity">
    <reaction evidence="14 15">
        <text>FMN + ATP + H(+) = FAD + diphosphate</text>
        <dbReference type="Rhea" id="RHEA:17237"/>
        <dbReference type="ChEBI" id="CHEBI:15378"/>
        <dbReference type="ChEBI" id="CHEBI:30616"/>
        <dbReference type="ChEBI" id="CHEBI:33019"/>
        <dbReference type="ChEBI" id="CHEBI:57692"/>
        <dbReference type="ChEBI" id="CHEBI:58210"/>
        <dbReference type="EC" id="2.7.7.2"/>
    </reaction>
</comment>
<evidence type="ECO:0000256" key="9">
    <source>
        <dbReference type="ARBA" id="ARBA00022777"/>
    </source>
</evidence>
<dbReference type="RefSeq" id="WP_405337348.1">
    <property type="nucleotide sequence ID" value="NZ_JBANFI010000002.1"/>
</dbReference>
<dbReference type="EC" id="2.7.1.26" evidence="15"/>
<keyword evidence="12" id="KW-0511">Multifunctional enzyme</keyword>
<accession>A0ABW8PW76</accession>
<comment type="catalytic activity">
    <reaction evidence="13 15">
        <text>riboflavin + ATP = FMN + ADP + H(+)</text>
        <dbReference type="Rhea" id="RHEA:14357"/>
        <dbReference type="ChEBI" id="CHEBI:15378"/>
        <dbReference type="ChEBI" id="CHEBI:30616"/>
        <dbReference type="ChEBI" id="CHEBI:57986"/>
        <dbReference type="ChEBI" id="CHEBI:58210"/>
        <dbReference type="ChEBI" id="CHEBI:456216"/>
        <dbReference type="EC" id="2.7.1.26"/>
    </reaction>
</comment>
<keyword evidence="7 15" id="KW-0548">Nucleotidyltransferase</keyword>
<comment type="pathway">
    <text evidence="2 15">Cofactor biosynthesis; FAD biosynthesis; FAD from FMN: step 1/1.</text>
</comment>
<dbReference type="SMART" id="SM00904">
    <property type="entry name" value="Flavokinase"/>
    <property type="match status" value="1"/>
</dbReference>
<evidence type="ECO:0000256" key="12">
    <source>
        <dbReference type="ARBA" id="ARBA00023268"/>
    </source>
</evidence>
<evidence type="ECO:0000256" key="11">
    <source>
        <dbReference type="ARBA" id="ARBA00022840"/>
    </source>
</evidence>
<keyword evidence="9 15" id="KW-0418">Kinase</keyword>
<evidence type="ECO:0000256" key="5">
    <source>
        <dbReference type="ARBA" id="ARBA00022643"/>
    </source>
</evidence>
<dbReference type="InterPro" id="IPR015865">
    <property type="entry name" value="Riboflavin_kinase_bac/euk"/>
</dbReference>
<dbReference type="GO" id="GO:0003919">
    <property type="term" value="F:FMN adenylyltransferase activity"/>
    <property type="evidence" value="ECO:0007669"/>
    <property type="project" value="UniProtKB-EC"/>
</dbReference>
<evidence type="ECO:0000256" key="14">
    <source>
        <dbReference type="ARBA" id="ARBA00049494"/>
    </source>
</evidence>
<comment type="similarity">
    <text evidence="15">Belongs to the ribF family.</text>
</comment>
<keyword evidence="4 15" id="KW-0285">Flavoprotein</keyword>
<evidence type="ECO:0000256" key="2">
    <source>
        <dbReference type="ARBA" id="ARBA00004726"/>
    </source>
</evidence>
<dbReference type="Pfam" id="PF06574">
    <property type="entry name" value="FAD_syn"/>
    <property type="match status" value="1"/>
</dbReference>
<dbReference type="GO" id="GO:0008531">
    <property type="term" value="F:riboflavin kinase activity"/>
    <property type="evidence" value="ECO:0007669"/>
    <property type="project" value="UniProtKB-EC"/>
</dbReference>
<protein>
    <recommendedName>
        <fullName evidence="15">Riboflavin biosynthesis protein</fullName>
    </recommendedName>
    <domain>
        <recommendedName>
            <fullName evidence="15">Riboflavin kinase</fullName>
            <ecNumber evidence="15">2.7.1.26</ecNumber>
        </recommendedName>
        <alternativeName>
            <fullName evidence="15">Flavokinase</fullName>
        </alternativeName>
    </domain>
    <domain>
        <recommendedName>
            <fullName evidence="15">FMN adenylyltransferase</fullName>
            <ecNumber evidence="15">2.7.7.2</ecNumber>
        </recommendedName>
        <alternativeName>
            <fullName evidence="15">FAD pyrophosphorylase</fullName>
        </alternativeName>
        <alternativeName>
            <fullName evidence="15">FAD synthase</fullName>
        </alternativeName>
    </domain>
</protein>
<dbReference type="NCBIfam" id="NF004160">
    <property type="entry name" value="PRK05627.1-3"/>
    <property type="match status" value="1"/>
</dbReference>
<evidence type="ECO:0000313" key="17">
    <source>
        <dbReference type="EMBL" id="MFK7160149.1"/>
    </source>
</evidence>
<dbReference type="NCBIfam" id="TIGR00083">
    <property type="entry name" value="ribF"/>
    <property type="match status" value="1"/>
</dbReference>
<dbReference type="Proteomes" id="UP001621714">
    <property type="component" value="Unassembled WGS sequence"/>
</dbReference>
<dbReference type="NCBIfam" id="TIGR00125">
    <property type="entry name" value="cyt_tran_rel"/>
    <property type="match status" value="1"/>
</dbReference>
<evidence type="ECO:0000256" key="6">
    <source>
        <dbReference type="ARBA" id="ARBA00022679"/>
    </source>
</evidence>
<gene>
    <name evidence="17" type="primary">ribF</name>
    <name evidence="17" type="ORF">V6U78_03750</name>
</gene>
<evidence type="ECO:0000256" key="3">
    <source>
        <dbReference type="ARBA" id="ARBA00005201"/>
    </source>
</evidence>
<comment type="caution">
    <text evidence="17">The sequence shown here is derived from an EMBL/GenBank/DDBJ whole genome shotgun (WGS) entry which is preliminary data.</text>
</comment>
<evidence type="ECO:0000313" key="18">
    <source>
        <dbReference type="Proteomes" id="UP001621714"/>
    </source>
</evidence>
<organism evidence="17 18">
    <name type="scientific">Marinospirillum alkalitolerans</name>
    <dbReference type="NCBI Taxonomy" id="3123374"/>
    <lineage>
        <taxon>Bacteria</taxon>
        <taxon>Pseudomonadati</taxon>
        <taxon>Pseudomonadota</taxon>
        <taxon>Gammaproteobacteria</taxon>
        <taxon>Oceanospirillales</taxon>
        <taxon>Oceanospirillaceae</taxon>
        <taxon>Marinospirillum</taxon>
    </lineage>
</organism>
<dbReference type="EMBL" id="JBANFI010000002">
    <property type="protein sequence ID" value="MFK7160149.1"/>
    <property type="molecule type" value="Genomic_DNA"/>
</dbReference>
<comment type="pathway">
    <text evidence="3 15">Cofactor biosynthesis; FMN biosynthesis; FMN from riboflavin (ATP route): step 1/1.</text>
</comment>
<dbReference type="Gene3D" id="3.40.50.620">
    <property type="entry name" value="HUPs"/>
    <property type="match status" value="1"/>
</dbReference>
<keyword evidence="8 15" id="KW-0547">Nucleotide-binding</keyword>
<evidence type="ECO:0000256" key="8">
    <source>
        <dbReference type="ARBA" id="ARBA00022741"/>
    </source>
</evidence>
<dbReference type="PIRSF" id="PIRSF004491">
    <property type="entry name" value="FAD_Synth"/>
    <property type="match status" value="1"/>
</dbReference>
<dbReference type="InterPro" id="IPR023465">
    <property type="entry name" value="Riboflavin_kinase_dom_sf"/>
</dbReference>
<dbReference type="EC" id="2.7.7.2" evidence="15"/>
<keyword evidence="10 15" id="KW-0274">FAD</keyword>
<dbReference type="NCBIfam" id="NF004159">
    <property type="entry name" value="PRK05627.1-2"/>
    <property type="match status" value="1"/>
</dbReference>
<reference evidence="17 18" key="1">
    <citation type="submission" date="2024-02" db="EMBL/GenBank/DDBJ databases">
        <title>Marinospirillum sp. MEB 164 isolated from Lonar lake sediment.</title>
        <authorList>
            <person name="Joshi A."/>
            <person name="Thite S."/>
        </authorList>
    </citation>
    <scope>NUCLEOTIDE SEQUENCE [LARGE SCALE GENOMIC DNA]</scope>
    <source>
        <strain evidence="17 18">MEB164</strain>
    </source>
</reference>
<sequence length="343" mass="38048">MELIRGIHNLRSQHQGCVATIGNFDGVHLGHQAILQQVREQAKRLQLPATVMVFEPQPREFFGGDQAPARLHRFREKLEALAASGIERVVCLQFNKSLRQLTAQAFVEQVLHQGLGVRHLVVGDDFRFGCDRAGDFHLLQRLGAQLGFAVEHTHTFLMDDERVSSTRIRTTLASGNLAGAARLLGRPYRITSRVVHGRKLGRTLGVPTANLLLGTRKPALNGVFTVLARLADGRFWPGVANIGLRPTVDGILPALEVHLHGFDGDLYSQPLEVTFLAKLRNEMKFNGLDELKRQIKQDIATSIQFHQQRQPAWSAGLAWPDPQQPPLLATAPFTFGQTSPLTD</sequence>
<keyword evidence="18" id="KW-1185">Reference proteome</keyword>
<evidence type="ECO:0000256" key="13">
    <source>
        <dbReference type="ARBA" id="ARBA00047880"/>
    </source>
</evidence>